<sequence length="189" mass="22353">MIILNLDIQNITQRQIISVICFIYLIGTIQQNPYKQKSLQNLEVLLQVVVVISLALQTIVYAQESDIYSILVIIVILFIINLYCLIRIIFQYYYSAINLIFKSKSKNIKKFLHFLFKIKVIKFDIKKKQSSLSRISNLWKIIYKNKSQLNFRQLYSTQQLSLQTQRLQPEIQFEINTDQDKLLSIAKIK</sequence>
<dbReference type="AlphaFoldDB" id="W7XF60"/>
<dbReference type="KEGG" id="tet:TTHERM_000986287"/>
<protein>
    <submittedName>
        <fullName evidence="2">Transmembrane protein, putative</fullName>
    </submittedName>
</protein>
<feature type="transmembrane region" description="Helical" evidence="1">
    <location>
        <begin position="67"/>
        <end position="94"/>
    </location>
</feature>
<evidence type="ECO:0000313" key="3">
    <source>
        <dbReference type="Proteomes" id="UP000009168"/>
    </source>
</evidence>
<organism evidence="2 3">
    <name type="scientific">Tetrahymena thermophila (strain SB210)</name>
    <dbReference type="NCBI Taxonomy" id="312017"/>
    <lineage>
        <taxon>Eukaryota</taxon>
        <taxon>Sar</taxon>
        <taxon>Alveolata</taxon>
        <taxon>Ciliophora</taxon>
        <taxon>Intramacronucleata</taxon>
        <taxon>Oligohymenophorea</taxon>
        <taxon>Hymenostomatida</taxon>
        <taxon>Tetrahymenina</taxon>
        <taxon>Tetrahymenidae</taxon>
        <taxon>Tetrahymena</taxon>
    </lineage>
</organism>
<reference evidence="3" key="1">
    <citation type="journal article" date="2006" name="PLoS Biol.">
        <title>Macronuclear genome sequence of the ciliate Tetrahymena thermophila, a model eukaryote.</title>
        <authorList>
            <person name="Eisen J.A."/>
            <person name="Coyne R.S."/>
            <person name="Wu M."/>
            <person name="Wu D."/>
            <person name="Thiagarajan M."/>
            <person name="Wortman J.R."/>
            <person name="Badger J.H."/>
            <person name="Ren Q."/>
            <person name="Amedeo P."/>
            <person name="Jones K.M."/>
            <person name="Tallon L.J."/>
            <person name="Delcher A.L."/>
            <person name="Salzberg S.L."/>
            <person name="Silva J.C."/>
            <person name="Haas B.J."/>
            <person name="Majoros W.H."/>
            <person name="Farzad M."/>
            <person name="Carlton J.M."/>
            <person name="Smith R.K. Jr."/>
            <person name="Garg J."/>
            <person name="Pearlman R.E."/>
            <person name="Karrer K.M."/>
            <person name="Sun L."/>
            <person name="Manning G."/>
            <person name="Elde N.C."/>
            <person name="Turkewitz A.P."/>
            <person name="Asai D.J."/>
            <person name="Wilkes D.E."/>
            <person name="Wang Y."/>
            <person name="Cai H."/>
            <person name="Collins K."/>
            <person name="Stewart B.A."/>
            <person name="Lee S.R."/>
            <person name="Wilamowska K."/>
            <person name="Weinberg Z."/>
            <person name="Ruzzo W.L."/>
            <person name="Wloga D."/>
            <person name="Gaertig J."/>
            <person name="Frankel J."/>
            <person name="Tsao C.-C."/>
            <person name="Gorovsky M.A."/>
            <person name="Keeling P.J."/>
            <person name="Waller R.F."/>
            <person name="Patron N.J."/>
            <person name="Cherry J.M."/>
            <person name="Stover N.A."/>
            <person name="Krieger C.J."/>
            <person name="del Toro C."/>
            <person name="Ryder H.F."/>
            <person name="Williamson S.C."/>
            <person name="Barbeau R.A."/>
            <person name="Hamilton E.P."/>
            <person name="Orias E."/>
        </authorList>
    </citation>
    <scope>NUCLEOTIDE SEQUENCE [LARGE SCALE GENOMIC DNA]</scope>
    <source>
        <strain evidence="3">SB210</strain>
    </source>
</reference>
<dbReference type="Proteomes" id="UP000009168">
    <property type="component" value="Unassembled WGS sequence"/>
</dbReference>
<proteinExistence type="predicted"/>
<dbReference type="EMBL" id="GG662768">
    <property type="protein sequence ID" value="EWS75443.1"/>
    <property type="molecule type" value="Genomic_DNA"/>
</dbReference>
<keyword evidence="3" id="KW-1185">Reference proteome</keyword>
<dbReference type="GeneID" id="24441302"/>
<keyword evidence="1 2" id="KW-0812">Transmembrane</keyword>
<evidence type="ECO:0000256" key="1">
    <source>
        <dbReference type="SAM" id="Phobius"/>
    </source>
</evidence>
<name>W7XF60_TETTS</name>
<accession>W7XF60</accession>
<gene>
    <name evidence="2" type="ORF">TTHERM_000986287</name>
</gene>
<keyword evidence="1" id="KW-1133">Transmembrane helix</keyword>
<keyword evidence="1" id="KW-0472">Membrane</keyword>
<dbReference type="InParanoid" id="W7XF60"/>
<dbReference type="RefSeq" id="XP_012652028.1">
    <property type="nucleotide sequence ID" value="XM_012796574.1"/>
</dbReference>
<feature type="transmembrane region" description="Helical" evidence="1">
    <location>
        <begin position="42"/>
        <end position="61"/>
    </location>
</feature>
<evidence type="ECO:0000313" key="2">
    <source>
        <dbReference type="EMBL" id="EWS75443.1"/>
    </source>
</evidence>
<feature type="transmembrane region" description="Helical" evidence="1">
    <location>
        <begin position="12"/>
        <end position="30"/>
    </location>
</feature>